<name>A0A2V1D9F7_9PLEO</name>
<reference evidence="1 2" key="1">
    <citation type="journal article" date="2018" name="Sci. Rep.">
        <title>Comparative genomics provides insights into the lifestyle and reveals functional heterogeneity of dark septate endophytic fungi.</title>
        <authorList>
            <person name="Knapp D.G."/>
            <person name="Nemeth J.B."/>
            <person name="Barry K."/>
            <person name="Hainaut M."/>
            <person name="Henrissat B."/>
            <person name="Johnson J."/>
            <person name="Kuo A."/>
            <person name="Lim J.H.P."/>
            <person name="Lipzen A."/>
            <person name="Nolan M."/>
            <person name="Ohm R.A."/>
            <person name="Tamas L."/>
            <person name="Grigoriev I.V."/>
            <person name="Spatafora J.W."/>
            <person name="Nagy L.G."/>
            <person name="Kovacs G.M."/>
        </authorList>
    </citation>
    <scope>NUCLEOTIDE SEQUENCE [LARGE SCALE GENOMIC DNA]</scope>
    <source>
        <strain evidence="1 2">DSE2036</strain>
    </source>
</reference>
<dbReference type="AlphaFoldDB" id="A0A2V1D9F7"/>
<organism evidence="1 2">
    <name type="scientific">Periconia macrospinosa</name>
    <dbReference type="NCBI Taxonomy" id="97972"/>
    <lineage>
        <taxon>Eukaryota</taxon>
        <taxon>Fungi</taxon>
        <taxon>Dikarya</taxon>
        <taxon>Ascomycota</taxon>
        <taxon>Pezizomycotina</taxon>
        <taxon>Dothideomycetes</taxon>
        <taxon>Pleosporomycetidae</taxon>
        <taxon>Pleosporales</taxon>
        <taxon>Massarineae</taxon>
        <taxon>Periconiaceae</taxon>
        <taxon>Periconia</taxon>
    </lineage>
</organism>
<evidence type="ECO:0000313" key="1">
    <source>
        <dbReference type="EMBL" id="PVH94685.1"/>
    </source>
</evidence>
<protein>
    <submittedName>
        <fullName evidence="1">Uncharacterized protein</fullName>
    </submittedName>
</protein>
<sequence length="258" mass="28709">MVRYGIAYESASGGPDYMNTGVEYSKAAPVTYPRFAESSEQHVQGSNYTDSGRSLRAFLPIGTANERQRIQSYSGPATVLDTRTICIRLTLNITSVTLASVDTYDVEGNLNAEGTYPDLELLGPKNYTFRCPVFSNHRDKDNGSWPITLCLLDTYSAKSIKTSSPTRQYLLFNSSINMKYSSLNQNEPLQWDRTNSPAWTSLSVQNTSTGTEIAINASLCFQAMRAAESEDYKVDVKATGEGYEHTENVLTWDIHSQR</sequence>
<proteinExistence type="predicted"/>
<dbReference type="Proteomes" id="UP000244855">
    <property type="component" value="Unassembled WGS sequence"/>
</dbReference>
<dbReference type="OrthoDB" id="5428040at2759"/>
<gene>
    <name evidence="1" type="ORF">DM02DRAFT_660813</name>
</gene>
<keyword evidence="2" id="KW-1185">Reference proteome</keyword>
<dbReference type="EMBL" id="KZ805524">
    <property type="protein sequence ID" value="PVH94685.1"/>
    <property type="molecule type" value="Genomic_DNA"/>
</dbReference>
<accession>A0A2V1D9F7</accession>
<evidence type="ECO:0000313" key="2">
    <source>
        <dbReference type="Proteomes" id="UP000244855"/>
    </source>
</evidence>